<feature type="chain" id="PRO_5032490805" evidence="1">
    <location>
        <begin position="34"/>
        <end position="154"/>
    </location>
</feature>
<accession>A0A848KVU2</accession>
<reference evidence="3 4" key="1">
    <citation type="submission" date="2020-04" db="EMBL/GenBank/DDBJ databases">
        <title>Gordonia sp. nov. TBRC 11910.</title>
        <authorList>
            <person name="Suriyachadkun C."/>
        </authorList>
    </citation>
    <scope>NUCLEOTIDE SEQUENCE [LARGE SCALE GENOMIC DNA]</scope>
    <source>
        <strain evidence="3 4">TBRC 11910</strain>
    </source>
</reference>
<dbReference type="InterPro" id="IPR053147">
    <property type="entry name" value="Hsp_HslJ-like"/>
</dbReference>
<evidence type="ECO:0000313" key="3">
    <source>
        <dbReference type="EMBL" id="NMO02974.1"/>
    </source>
</evidence>
<gene>
    <name evidence="3" type="ORF">HH308_17315</name>
</gene>
<dbReference type="Gene3D" id="2.40.128.270">
    <property type="match status" value="1"/>
</dbReference>
<feature type="signal peptide" evidence="1">
    <location>
        <begin position="1"/>
        <end position="33"/>
    </location>
</feature>
<dbReference type="Proteomes" id="UP000550729">
    <property type="component" value="Unassembled WGS sequence"/>
</dbReference>
<dbReference type="InterPro" id="IPR005184">
    <property type="entry name" value="DUF306_Meta_HslJ"/>
</dbReference>
<dbReference type="PANTHER" id="PTHR35535">
    <property type="entry name" value="HEAT SHOCK PROTEIN HSLJ"/>
    <property type="match status" value="1"/>
</dbReference>
<feature type="domain" description="DUF306" evidence="2">
    <location>
        <begin position="43"/>
        <end position="141"/>
    </location>
</feature>
<dbReference type="RefSeq" id="WP_170195482.1">
    <property type="nucleotide sequence ID" value="NZ_JABBNB010000018.1"/>
</dbReference>
<organism evidence="3 4">
    <name type="scientific">Gordonia asplenii</name>
    <dbReference type="NCBI Taxonomy" id="2725283"/>
    <lineage>
        <taxon>Bacteria</taxon>
        <taxon>Bacillati</taxon>
        <taxon>Actinomycetota</taxon>
        <taxon>Actinomycetes</taxon>
        <taxon>Mycobacteriales</taxon>
        <taxon>Gordoniaceae</taxon>
        <taxon>Gordonia</taxon>
    </lineage>
</organism>
<evidence type="ECO:0000259" key="2">
    <source>
        <dbReference type="Pfam" id="PF03724"/>
    </source>
</evidence>
<dbReference type="InterPro" id="IPR038670">
    <property type="entry name" value="HslJ-like_sf"/>
</dbReference>
<evidence type="ECO:0000256" key="1">
    <source>
        <dbReference type="SAM" id="SignalP"/>
    </source>
</evidence>
<dbReference type="AlphaFoldDB" id="A0A848KVU2"/>
<sequence>MSTIVNTARIRLSTAVVAAAAAVFVVAAPTAEAAPTRPHPTTPLSGTAWKLQASGYARTAPRMYTGSPAYFTIRNNSLSGNDGCNATGGMAVVHGSSVTFGHMISTMRACFAPGAEAIFRQAFAGTRSTRIVGDKLWLNDGPRGYWVFVAQPRR</sequence>
<comment type="caution">
    <text evidence="3">The sequence shown here is derived from an EMBL/GenBank/DDBJ whole genome shotgun (WGS) entry which is preliminary data.</text>
</comment>
<evidence type="ECO:0000313" key="4">
    <source>
        <dbReference type="Proteomes" id="UP000550729"/>
    </source>
</evidence>
<keyword evidence="4" id="KW-1185">Reference proteome</keyword>
<keyword evidence="1" id="KW-0732">Signal</keyword>
<protein>
    <submittedName>
        <fullName evidence="3">META domain-containing protein</fullName>
    </submittedName>
</protein>
<dbReference type="PANTHER" id="PTHR35535:SF2">
    <property type="entry name" value="DUF306 DOMAIN-CONTAINING PROTEIN"/>
    <property type="match status" value="1"/>
</dbReference>
<proteinExistence type="predicted"/>
<dbReference type="Pfam" id="PF03724">
    <property type="entry name" value="META"/>
    <property type="match status" value="1"/>
</dbReference>
<dbReference type="EMBL" id="JABBNB010000018">
    <property type="protein sequence ID" value="NMO02974.1"/>
    <property type="molecule type" value="Genomic_DNA"/>
</dbReference>
<name>A0A848KVU2_9ACTN</name>